<dbReference type="CDD" id="cd02608">
    <property type="entry name" value="P-type_ATPase_Na-K_like"/>
    <property type="match status" value="1"/>
</dbReference>
<dbReference type="GO" id="GO:0006883">
    <property type="term" value="P:intracellular sodium ion homeostasis"/>
    <property type="evidence" value="ECO:0007669"/>
    <property type="project" value="TreeGrafter"/>
</dbReference>
<dbReference type="EMBL" id="SCEB01000777">
    <property type="protein sequence ID" value="RXM98186.1"/>
    <property type="molecule type" value="Genomic_DNA"/>
</dbReference>
<evidence type="ECO:0000256" key="17">
    <source>
        <dbReference type="ARBA" id="ARBA00022967"/>
    </source>
</evidence>
<keyword evidence="16" id="KW-0630">Potassium</keyword>
<comment type="similarity">
    <text evidence="3">Belongs to the cation transport ATPase (P-type) (TC 3.A.3) family. Type IIC subfamily.</text>
</comment>
<dbReference type="Gene3D" id="2.70.150.10">
    <property type="entry name" value="Calcium-transporting ATPase, cytoplasmic transduction domain A"/>
    <property type="match status" value="1"/>
</dbReference>
<feature type="domain" description="Ig-like" evidence="30">
    <location>
        <begin position="979"/>
        <end position="1099"/>
    </location>
</feature>
<keyword evidence="10" id="KW-0479">Metal-binding</keyword>
<evidence type="ECO:0000256" key="14">
    <source>
        <dbReference type="ARBA" id="ARBA00022840"/>
    </source>
</evidence>
<dbReference type="SFLD" id="SFLDG00002">
    <property type="entry name" value="C1.7:_P-type_atpase_like"/>
    <property type="match status" value="1"/>
</dbReference>
<dbReference type="Pfam" id="PF13246">
    <property type="entry name" value="Cation_ATPase"/>
    <property type="match status" value="1"/>
</dbReference>
<dbReference type="SUPFAM" id="SSF48726">
    <property type="entry name" value="Immunoglobulin"/>
    <property type="match status" value="6"/>
</dbReference>
<keyword evidence="4" id="KW-0813">Transport</keyword>
<evidence type="ECO:0000313" key="32">
    <source>
        <dbReference type="Proteomes" id="UP000289886"/>
    </source>
</evidence>
<dbReference type="GO" id="GO:0016887">
    <property type="term" value="F:ATP hydrolysis activity"/>
    <property type="evidence" value="ECO:0007669"/>
    <property type="project" value="InterPro"/>
</dbReference>
<evidence type="ECO:0000256" key="23">
    <source>
        <dbReference type="ARBA" id="ARBA00023201"/>
    </source>
</evidence>
<dbReference type="InterPro" id="IPR023299">
    <property type="entry name" value="ATPase_P-typ_cyto_dom_N"/>
</dbReference>
<dbReference type="Gene3D" id="2.60.40.10">
    <property type="entry name" value="Immunoglobulins"/>
    <property type="match status" value="7"/>
</dbReference>
<evidence type="ECO:0000256" key="2">
    <source>
        <dbReference type="ARBA" id="ARBA00004479"/>
    </source>
</evidence>
<dbReference type="FunFam" id="1.20.1110.10:FF:000095">
    <property type="entry name" value="Sodium/potassium-transporting ATPase subunit alpha-1"/>
    <property type="match status" value="2"/>
</dbReference>
<keyword evidence="11" id="KW-0732">Signal</keyword>
<dbReference type="PRINTS" id="PR00119">
    <property type="entry name" value="CATATPASE"/>
</dbReference>
<dbReference type="InterPro" id="IPR013783">
    <property type="entry name" value="Ig-like_fold"/>
</dbReference>
<evidence type="ECO:0000256" key="22">
    <source>
        <dbReference type="ARBA" id="ARBA00023157"/>
    </source>
</evidence>
<dbReference type="SFLD" id="SFLDF00027">
    <property type="entry name" value="p-type_atpase"/>
    <property type="match status" value="1"/>
</dbReference>
<dbReference type="PANTHER" id="PTHR43294">
    <property type="entry name" value="SODIUM/POTASSIUM-TRANSPORTING ATPASE SUBUNIT ALPHA"/>
    <property type="match status" value="1"/>
</dbReference>
<feature type="domain" description="Ig-like" evidence="30">
    <location>
        <begin position="1378"/>
        <end position="1477"/>
    </location>
</feature>
<feature type="domain" description="Ig-like" evidence="30">
    <location>
        <begin position="1508"/>
        <end position="1632"/>
    </location>
</feature>
<dbReference type="GO" id="GO:0046872">
    <property type="term" value="F:metal ion binding"/>
    <property type="evidence" value="ECO:0007669"/>
    <property type="project" value="UniProtKB-KW"/>
</dbReference>
<keyword evidence="15" id="KW-0460">Magnesium</keyword>
<evidence type="ECO:0000256" key="28">
    <source>
        <dbReference type="ARBA" id="ARBA00039740"/>
    </source>
</evidence>
<feature type="domain" description="Ig-like" evidence="30">
    <location>
        <begin position="1236"/>
        <end position="1357"/>
    </location>
</feature>
<dbReference type="PROSITE" id="PS50835">
    <property type="entry name" value="IG_LIKE"/>
    <property type="match status" value="8"/>
</dbReference>
<evidence type="ECO:0000256" key="9">
    <source>
        <dbReference type="ARBA" id="ARBA00022692"/>
    </source>
</evidence>
<dbReference type="Gene3D" id="1.20.1110.10">
    <property type="entry name" value="Calcium-transporting ATPase, transmembrane domain"/>
    <property type="match status" value="1"/>
</dbReference>
<evidence type="ECO:0000256" key="25">
    <source>
        <dbReference type="ARBA" id="ARBA00037422"/>
    </source>
</evidence>
<dbReference type="Gene3D" id="3.40.1110.10">
    <property type="entry name" value="Calcium-transporting ATPase, cytoplasmic domain N"/>
    <property type="match status" value="1"/>
</dbReference>
<dbReference type="SUPFAM" id="SSF81665">
    <property type="entry name" value="Calcium ATPase, transmembrane domain M"/>
    <property type="match status" value="1"/>
</dbReference>
<keyword evidence="9 29" id="KW-0812">Transmembrane</keyword>
<dbReference type="Gene3D" id="3.40.50.1000">
    <property type="entry name" value="HAD superfamily/HAD-like"/>
    <property type="match status" value="1"/>
</dbReference>
<dbReference type="InterPro" id="IPR008250">
    <property type="entry name" value="ATPase_P-typ_transduc_dom_A_sf"/>
</dbReference>
<dbReference type="FunFam" id="3.40.50.1000:FF:000004">
    <property type="entry name" value="Sodium/potassium-transporting ATPase subunit alpha"/>
    <property type="match status" value="1"/>
</dbReference>
<protein>
    <recommendedName>
        <fullName evidence="28">Sodium/potassium-transporting ATPase subunit alpha-1</fullName>
        <ecNumber evidence="27">7.2.2.13</ecNumber>
    </recommendedName>
</protein>
<evidence type="ECO:0000256" key="16">
    <source>
        <dbReference type="ARBA" id="ARBA00022958"/>
    </source>
</evidence>
<keyword evidence="14" id="KW-0067">ATP-binding</keyword>
<dbReference type="InterPro" id="IPR018303">
    <property type="entry name" value="ATPase_P-typ_P_site"/>
</dbReference>
<dbReference type="SMART" id="SM00831">
    <property type="entry name" value="Cation_ATPase_N"/>
    <property type="match status" value="1"/>
</dbReference>
<evidence type="ECO:0000256" key="5">
    <source>
        <dbReference type="ARBA" id="ARBA00022475"/>
    </source>
</evidence>
<evidence type="ECO:0000256" key="11">
    <source>
        <dbReference type="ARBA" id="ARBA00022729"/>
    </source>
</evidence>
<dbReference type="CDD" id="cd00099">
    <property type="entry name" value="IgV"/>
    <property type="match status" value="1"/>
</dbReference>
<dbReference type="InterPro" id="IPR006068">
    <property type="entry name" value="ATPase_P-typ_cation-transptr_C"/>
</dbReference>
<dbReference type="EC" id="7.2.2.13" evidence="27"/>
<dbReference type="InterPro" id="IPR023214">
    <property type="entry name" value="HAD_sf"/>
</dbReference>
<dbReference type="FunFam" id="2.60.40.10:FF:000191">
    <property type="entry name" value="Immunoglobulin superfamily member 3"/>
    <property type="match status" value="2"/>
</dbReference>
<comment type="subunit">
    <text evidence="26">The sodium/potassium-transporting ATPase is composed of a catalytic alpha subunit, an auxiliary non-catalytic beta subunit and an additional regulatory subunit.</text>
</comment>
<dbReference type="GO" id="GO:0005391">
    <property type="term" value="F:P-type sodium:potassium-exchanging transporter activity"/>
    <property type="evidence" value="ECO:0007669"/>
    <property type="project" value="UniProtKB-EC"/>
</dbReference>
<keyword evidence="32" id="KW-1185">Reference proteome</keyword>
<evidence type="ECO:0000256" key="18">
    <source>
        <dbReference type="ARBA" id="ARBA00022989"/>
    </source>
</evidence>
<dbReference type="SUPFAM" id="SSF81660">
    <property type="entry name" value="Metal cation-transporting ATPase, ATP-binding domain N"/>
    <property type="match status" value="1"/>
</dbReference>
<feature type="transmembrane region" description="Helical" evidence="29">
    <location>
        <begin position="2055"/>
        <end position="2077"/>
    </location>
</feature>
<reference evidence="31 32" key="1">
    <citation type="submission" date="2019-01" db="EMBL/GenBank/DDBJ databases">
        <title>Draft Genome and Complete Hox-Cluster Characterization of the Sterlet Sturgeon (Acipenser ruthenus).</title>
        <authorList>
            <person name="Wei Q."/>
        </authorList>
    </citation>
    <scope>NUCLEOTIDE SEQUENCE [LARGE SCALE GENOMIC DNA]</scope>
    <source>
        <strain evidence="31">WHYD16114868_AA</strain>
        <tissue evidence="31">Blood</tissue>
    </source>
</reference>
<sequence>DDHKLTIDELQQKYGTDLSRGLTVARAAEILLRDGPNCLTPPPTTPEWVKFCKQMFGGFSMLLWAGAILCFLAYGIQAAMDDEPAADNLYLGVVLAVVVILTGCFSYYQEAKSSKIMESFKKMVPQQALVIRDGEKNSINAEEVVVGDLVEVKGGDRIPADLRIISANGCKVDNSSLTGESEPQTRTPEFSNENPLETRNIAFFSTNCVEGTACGIVIKTGDHTVIGRIATLTSGLEVGQTPISIEIEHFIHIITGVAVFLSTTFFILSLILGYSWLEAVIFLIGIIVANVPEGLLATVTVCLTLTAKRMARRNCLVKNLEAVETLGSTSTICSDKTGTLTQNRMTVAHMWFDNQIHEADTTEDQSGATFDKSSSTWAALARVAGLCNRAVFQAAQESVPILKREVAGDASESALLKCIELCCGSVTAMRDKNPKIEEIPFNSTNKYQLSIHRNANPSESRYLLVMKGAPERILDRCNTILIQGKEQPLDDKMKDAFQSAYLELGGLGERVLGFCHMLLPDDQFPEGFKFDVDELNFPTEKLCFVGLMAMIDPPRAAVPDAVGKCRSAGIKVIMVTGDHPITAKAIAKGVGIISEGNETVEDIADRLNIPVREVNPRDAKACVIHGGDLKELTSDQLDDLLKHHTEIVFARTSPQQKLIIVEGCQRQGAIVAVTGDGVNDSPALKKADIGVAMGISGSDVSKQAADMILMDDNFASIVTGVEEGRLIFDNLKKSIAYTLTSNIPEMTPFLIFIMANIPLPLGTVTILCIDLGTDMIPAISLAYEGAESDIMKRQPRNPKTDKLVNERLISMAYGQIGMFQALGGFFTYFVVLAENGFLPMRLLGIRTDWDDKSLNDLEDSYGQQWTYEQRKIVEFTCHTAFFVSVVVVQWADLIICKTRRNSVFQQGMKNKILIFGLFEETALAAFLSYCPGMDVALRMYPLKPGWWFCAFPYALLIFVYDEIRKLIIRRSPGGVHFGQRVVETQRGPLFRAQGSHVTLSCKVRGYEGTPKQNFHWSIYRPASPSVEIHIVSTADPHFTYALYRHRVRMQDIYIERTSTDSVLLHITKLQVHDQGEYECYTPNTDSVYYGAYSDKTILTVIPDTLQARISALSIRRVEGESLSLSCDVSKRTSQHTHLSISWFLQTGGETLEIVTLTREFILQAGTAFHHRLESGHLRLDRSGLTTYLLTIFQLQHSDQGEIYCEATEWIQDPDESWYPLLIKRTESTKVTVEQRPPTADVRESALCLGRIVKVPAGPLIRVEGRDIVIPCNVSHFDGPPEQDFDWELTQDSGSKMQVVSTLDSSFTDKSYEGRVNSGEIAVERTSASSVVLKIKHVKLTDSGKYKCLTPSTDASISGNYDAEVELRVISDSLKVAAPQSRSKTGSITEGSSFDLRCTASQDSVEGTRLSVTWEVRRGAASEKILSLNPDGGVMAGSDYSQRYQAGGVRLELLGNGVYRLVVSQALPTDEGTYVCVAGQWVKDESGAWKNILEKSTDVGEVKVTPIAPSLMVSVGGGNVTLNADSTLELTCTVATANSDAIRMEVTWYVSPTPGADQGSSRLLVHMDRDSVVNGSDAVTVSRVSADTTRLVFREVEKTDTGYYFCKVVGWMPQSGGTWYKAAEKTSTSVRVTVTSLEPTYSVLLSAPTTPHFSDDPTELECKVTDVQNANGTRMTVSWHYRKPTPADLPVSDDLIATMDQNWDLQAGEKYKERVGKGHIVLTKLDPAVFKLQVLHTRDTDRGEYFCTVSAWAQTKDHSWVKTNDVSSTILPVSWEQEDPSLTVVATPLKAVFSGGDPFEMACKVTGKKLKNPKYSVLINVEEPSSRKIRKIMSMSQDSVTRLEEWNEKDRLDNVVLEKSSADEFRFRMYLTQISDAGYYYCEVTAWTPDAGNTWSEATRGISNKVKIDFENTGPAFNVSLHSDKLTVYPGQTVKIECVITVQGAAAGTDDISYDVKWSVSTEDKSVFLVSMDRWGVRTLTPRNGTSDCSLERIKPRTYRLSIHNTKDTDRGSYHCSVTPWLKTSDGAWQKSLEIQSEPVHLKVDFAMLESLKYPLLFGATAALCVGLLAMLIGYIGARFCCKNALQDDMRGNRRLVSMEMD</sequence>
<evidence type="ECO:0000256" key="24">
    <source>
        <dbReference type="ARBA" id="ARBA00023319"/>
    </source>
</evidence>
<keyword evidence="7" id="KW-0597">Phosphoprotein</keyword>
<dbReference type="GO" id="GO:0030007">
    <property type="term" value="P:intracellular potassium ion homeostasis"/>
    <property type="evidence" value="ECO:0007669"/>
    <property type="project" value="TreeGrafter"/>
</dbReference>
<keyword evidence="23" id="KW-0739">Sodium transport</keyword>
<dbReference type="InterPro" id="IPR044492">
    <property type="entry name" value="P_typ_ATPase_HD_dom"/>
</dbReference>
<evidence type="ECO:0000256" key="27">
    <source>
        <dbReference type="ARBA" id="ARBA00039096"/>
    </source>
</evidence>
<evidence type="ECO:0000259" key="30">
    <source>
        <dbReference type="PROSITE" id="PS50835"/>
    </source>
</evidence>
<keyword evidence="19" id="KW-0915">Sodium</keyword>
<name>A0A662YQ10_ACIRT</name>
<dbReference type="GO" id="GO:0042383">
    <property type="term" value="C:sarcolemma"/>
    <property type="evidence" value="ECO:0007669"/>
    <property type="project" value="UniProtKB-SubCell"/>
</dbReference>
<dbReference type="InterPro" id="IPR005775">
    <property type="entry name" value="P-type_ATPase_IIC"/>
</dbReference>
<keyword evidence="20" id="KW-0406">Ion transport</keyword>
<proteinExistence type="inferred from homology"/>
<feature type="transmembrane region" description="Helical" evidence="29">
    <location>
        <begin position="56"/>
        <end position="77"/>
    </location>
</feature>
<dbReference type="FunFam" id="2.60.40.10:FF:002026">
    <property type="entry name" value="Prostaglandin F2 receptor inhibitor"/>
    <property type="match status" value="2"/>
</dbReference>
<dbReference type="FunFam" id="3.40.1110.10:FF:000001">
    <property type="entry name" value="Sodium/potassium-transporting ATPase subunit alpha"/>
    <property type="match status" value="1"/>
</dbReference>
<keyword evidence="22" id="KW-1015">Disulfide bond</keyword>
<evidence type="ECO:0000256" key="6">
    <source>
        <dbReference type="ARBA" id="ARBA00022538"/>
    </source>
</evidence>
<dbReference type="FunFam" id="2.60.40.10:FF:000491">
    <property type="entry name" value="Immunoglobulin superfamily, member 3"/>
    <property type="match status" value="1"/>
</dbReference>
<dbReference type="Pfam" id="PF00690">
    <property type="entry name" value="Cation_ATPase_N"/>
    <property type="match status" value="1"/>
</dbReference>
<evidence type="ECO:0000256" key="1">
    <source>
        <dbReference type="ARBA" id="ARBA00004415"/>
    </source>
</evidence>
<evidence type="ECO:0000256" key="3">
    <source>
        <dbReference type="ARBA" id="ARBA00006934"/>
    </source>
</evidence>
<keyword evidence="5" id="KW-1003">Cell membrane</keyword>
<dbReference type="GO" id="GO:0036376">
    <property type="term" value="P:sodium ion export across plasma membrane"/>
    <property type="evidence" value="ECO:0007669"/>
    <property type="project" value="TreeGrafter"/>
</dbReference>
<feature type="domain" description="Ig-like" evidence="30">
    <location>
        <begin position="1638"/>
        <end position="1766"/>
    </location>
</feature>
<evidence type="ECO:0000256" key="4">
    <source>
        <dbReference type="ARBA" id="ARBA00022448"/>
    </source>
</evidence>
<dbReference type="SMART" id="SM00409">
    <property type="entry name" value="IG"/>
    <property type="match status" value="8"/>
</dbReference>
<dbReference type="Proteomes" id="UP000289886">
    <property type="component" value="Unassembled WGS sequence"/>
</dbReference>
<feature type="transmembrane region" description="Helical" evidence="29">
    <location>
        <begin position="812"/>
        <end position="833"/>
    </location>
</feature>
<dbReference type="GO" id="GO:0005524">
    <property type="term" value="F:ATP binding"/>
    <property type="evidence" value="ECO:0007669"/>
    <property type="project" value="UniProtKB-KW"/>
</dbReference>
<comment type="subcellular location">
    <subcellularLocation>
        <location evidence="1">Cell membrane</location>
        <location evidence="1">Sarcolemma</location>
        <topology evidence="1">Multi-pass membrane protein</topology>
    </subcellularLocation>
    <subcellularLocation>
        <location evidence="2">Membrane</location>
        <topology evidence="2">Single-pass type I membrane protein</topology>
    </subcellularLocation>
</comment>
<dbReference type="SUPFAM" id="SSF56784">
    <property type="entry name" value="HAD-like"/>
    <property type="match status" value="1"/>
</dbReference>
<dbReference type="PANTHER" id="PTHR43294:SF9">
    <property type="entry name" value="SODIUM_POTASSIUM-TRANSPORTING ATPASE SUBUNIT ALPHA-1"/>
    <property type="match status" value="1"/>
</dbReference>
<keyword evidence="6" id="KW-0633">Potassium transport</keyword>
<dbReference type="InterPro" id="IPR036412">
    <property type="entry name" value="HAD-like_sf"/>
</dbReference>
<gene>
    <name evidence="31" type="ORF">EOD39_13446</name>
</gene>
<keyword evidence="13" id="KW-0547">Nucleotide-binding</keyword>
<keyword evidence="8" id="KW-0740">Sodium/potassium transport</keyword>
<dbReference type="PROSITE" id="PS00154">
    <property type="entry name" value="ATPASE_E1_E2"/>
    <property type="match status" value="1"/>
</dbReference>
<dbReference type="InterPro" id="IPR003598">
    <property type="entry name" value="Ig_sub2"/>
</dbReference>
<evidence type="ECO:0000256" key="13">
    <source>
        <dbReference type="ARBA" id="ARBA00022741"/>
    </source>
</evidence>
<keyword evidence="17" id="KW-1278">Translocase</keyword>
<feature type="non-terminal residue" evidence="31">
    <location>
        <position position="1"/>
    </location>
</feature>
<evidence type="ECO:0000256" key="10">
    <source>
        <dbReference type="ARBA" id="ARBA00022723"/>
    </source>
</evidence>
<evidence type="ECO:0000256" key="19">
    <source>
        <dbReference type="ARBA" id="ARBA00023053"/>
    </source>
</evidence>
<keyword evidence="24" id="KW-0393">Immunoglobulin domain</keyword>
<feature type="domain" description="Ig-like" evidence="30">
    <location>
        <begin position="1779"/>
        <end position="1902"/>
    </location>
</feature>
<feature type="domain" description="Ig-like" evidence="30">
    <location>
        <begin position="1102"/>
        <end position="1207"/>
    </location>
</feature>
<dbReference type="SMART" id="SM00406">
    <property type="entry name" value="IGv"/>
    <property type="match status" value="4"/>
</dbReference>
<feature type="transmembrane region" description="Helical" evidence="29">
    <location>
        <begin position="250"/>
        <end position="274"/>
    </location>
</feature>
<dbReference type="FunFam" id="2.60.40.10:FF:001070">
    <property type="entry name" value="Prostaglandin F2 receptor inhibitor"/>
    <property type="match status" value="1"/>
</dbReference>
<dbReference type="PRINTS" id="PR00121">
    <property type="entry name" value="NAKATPASE"/>
</dbReference>
<feature type="transmembrane region" description="Helical" evidence="29">
    <location>
        <begin position="872"/>
        <end position="891"/>
    </location>
</feature>
<organism evidence="31 32">
    <name type="scientific">Acipenser ruthenus</name>
    <name type="common">Sterlet sturgeon</name>
    <dbReference type="NCBI Taxonomy" id="7906"/>
    <lineage>
        <taxon>Eukaryota</taxon>
        <taxon>Metazoa</taxon>
        <taxon>Chordata</taxon>
        <taxon>Craniata</taxon>
        <taxon>Vertebrata</taxon>
        <taxon>Euteleostomi</taxon>
        <taxon>Actinopterygii</taxon>
        <taxon>Chondrostei</taxon>
        <taxon>Acipenseriformes</taxon>
        <taxon>Acipenseridae</taxon>
        <taxon>Acipenser</taxon>
    </lineage>
</organism>
<dbReference type="Pfam" id="PF00689">
    <property type="entry name" value="Cation_ATPase_C"/>
    <property type="match status" value="1"/>
</dbReference>
<feature type="domain" description="Ig-like" evidence="30">
    <location>
        <begin position="1914"/>
        <end position="2033"/>
    </location>
</feature>
<evidence type="ECO:0000256" key="12">
    <source>
        <dbReference type="ARBA" id="ARBA00022737"/>
    </source>
</evidence>
<evidence type="ECO:0000256" key="21">
    <source>
        <dbReference type="ARBA" id="ARBA00023136"/>
    </source>
</evidence>
<evidence type="ECO:0000256" key="26">
    <source>
        <dbReference type="ARBA" id="ARBA00038795"/>
    </source>
</evidence>
<evidence type="ECO:0000256" key="29">
    <source>
        <dbReference type="SAM" id="Phobius"/>
    </source>
</evidence>
<dbReference type="InterPro" id="IPR001757">
    <property type="entry name" value="P_typ_ATPase"/>
</dbReference>
<comment type="caution">
    <text evidence="31">The sequence shown here is derived from an EMBL/GenBank/DDBJ whole genome shotgun (WGS) entry which is preliminary data.</text>
</comment>
<dbReference type="GO" id="GO:1902600">
    <property type="term" value="P:proton transmembrane transport"/>
    <property type="evidence" value="ECO:0007669"/>
    <property type="project" value="TreeGrafter"/>
</dbReference>
<evidence type="ECO:0000256" key="20">
    <source>
        <dbReference type="ARBA" id="ARBA00023065"/>
    </source>
</evidence>
<keyword evidence="12" id="KW-0677">Repeat</keyword>
<dbReference type="InterPro" id="IPR013106">
    <property type="entry name" value="Ig_V-set"/>
</dbReference>
<dbReference type="InterPro" id="IPR036179">
    <property type="entry name" value="Ig-like_dom_sf"/>
</dbReference>
<accession>A0A662YQ10</accession>
<dbReference type="Pfam" id="PF00122">
    <property type="entry name" value="E1-E2_ATPase"/>
    <property type="match status" value="1"/>
</dbReference>
<dbReference type="InterPro" id="IPR050510">
    <property type="entry name" value="Cation_transp_ATPase_P-type"/>
</dbReference>
<evidence type="ECO:0000256" key="15">
    <source>
        <dbReference type="ARBA" id="ARBA00022842"/>
    </source>
</evidence>
<dbReference type="SFLD" id="SFLDS00003">
    <property type="entry name" value="Haloacid_Dehalogenase"/>
    <property type="match status" value="1"/>
</dbReference>
<dbReference type="SUPFAM" id="SSF81653">
    <property type="entry name" value="Calcium ATPase, transduction domain A"/>
    <property type="match status" value="1"/>
</dbReference>
<evidence type="ECO:0000313" key="31">
    <source>
        <dbReference type="EMBL" id="RXM98186.1"/>
    </source>
</evidence>
<evidence type="ECO:0000256" key="7">
    <source>
        <dbReference type="ARBA" id="ARBA00022553"/>
    </source>
</evidence>
<keyword evidence="18 29" id="KW-1133">Transmembrane helix</keyword>
<dbReference type="InterPro" id="IPR059000">
    <property type="entry name" value="ATPase_P-type_domA"/>
</dbReference>
<dbReference type="NCBIfam" id="TIGR01494">
    <property type="entry name" value="ATPase_P-type"/>
    <property type="match status" value="2"/>
</dbReference>
<dbReference type="Pfam" id="PF07686">
    <property type="entry name" value="V-set"/>
    <property type="match status" value="3"/>
</dbReference>
<dbReference type="InterPro" id="IPR003599">
    <property type="entry name" value="Ig_sub"/>
</dbReference>
<comment type="function">
    <text evidence="25">This is the catalytic component of the active enzyme, which catalyzes the hydrolysis of ATP coupled with the exchange of sodium and potassium ions across the plasma membrane. This action creates the electrochemical gradient of sodium and potassium ions, providing the energy for active transport of various nutrients.</text>
</comment>
<dbReference type="InterPro" id="IPR004014">
    <property type="entry name" value="ATPase_P-typ_cation-transptr_N"/>
</dbReference>
<feature type="transmembrane region" description="Helical" evidence="29">
    <location>
        <begin position="89"/>
        <end position="108"/>
    </location>
</feature>
<dbReference type="InterPro" id="IPR023298">
    <property type="entry name" value="ATPase_P-typ_TM_dom_sf"/>
</dbReference>
<keyword evidence="21 29" id="KW-0472">Membrane</keyword>
<dbReference type="SMART" id="SM00408">
    <property type="entry name" value="IGc2"/>
    <property type="match status" value="4"/>
</dbReference>
<feature type="transmembrane region" description="Helical" evidence="29">
    <location>
        <begin position="280"/>
        <end position="303"/>
    </location>
</feature>
<dbReference type="NCBIfam" id="TIGR01106">
    <property type="entry name" value="ATPase-IIC_X-K"/>
    <property type="match status" value="1"/>
</dbReference>
<evidence type="ECO:0000256" key="8">
    <source>
        <dbReference type="ARBA" id="ARBA00022607"/>
    </source>
</evidence>
<dbReference type="FunFam" id="2.70.150.10:FF:000106">
    <property type="entry name" value="Sodium/potassium-transporting ATPase subunit alpha"/>
    <property type="match status" value="1"/>
</dbReference>
<dbReference type="InterPro" id="IPR007110">
    <property type="entry name" value="Ig-like_dom"/>
</dbReference>
<dbReference type="GO" id="GO:1990573">
    <property type="term" value="P:potassium ion import across plasma membrane"/>
    <property type="evidence" value="ECO:0007669"/>
    <property type="project" value="TreeGrafter"/>
</dbReference>